<keyword evidence="2" id="KW-0472">Membrane</keyword>
<name>B8A3J3_MAIZE</name>
<proteinExistence type="evidence at transcript level"/>
<dbReference type="GO" id="GO:0006353">
    <property type="term" value="P:DNA-templated transcription termination"/>
    <property type="evidence" value="ECO:0007669"/>
    <property type="project" value="InterPro"/>
</dbReference>
<dbReference type="InterPro" id="IPR011605">
    <property type="entry name" value="NusB_fam"/>
</dbReference>
<keyword evidence="2" id="KW-0812">Transmembrane</keyword>
<feature type="region of interest" description="Disordered" evidence="1">
    <location>
        <begin position="1"/>
        <end position="25"/>
    </location>
</feature>
<sequence>MEAAPSARAFSPSSSPSAGARPSLPLAGLASRRARVLAAPPPPRAVASSRAPLVVSSPPPPEDSGTHNPAHAKVDRSGRFCSPRAARELALMISYAACLEGTDVVRLFDRRISARREPGFVFNKACLLNYNHMSFGGGPLEVGTEQEAEKLASQNDKDSANEADVLSAPPKLVYNNYVLRLSRELLVAVASGWDKHVVIIDKIIPQAWKVRYLFLIFYVDSSIPSTCITASNYLYVQQSGSNMYLFCILHHCFSHYTVLVNNHSDAYQKLFTVWFEHILILYITPLFFIALK</sequence>
<evidence type="ECO:0000256" key="2">
    <source>
        <dbReference type="SAM" id="Phobius"/>
    </source>
</evidence>
<keyword evidence="2" id="KW-1133">Transmembrane helix</keyword>
<dbReference type="PANTHER" id="PTHR11078:SF3">
    <property type="entry name" value="ANTITERMINATION NUSB DOMAIN-CONTAINING PROTEIN"/>
    <property type="match status" value="1"/>
</dbReference>
<feature type="region of interest" description="Disordered" evidence="1">
    <location>
        <begin position="37"/>
        <end position="75"/>
    </location>
</feature>
<evidence type="ECO:0000313" key="3">
    <source>
        <dbReference type="EMBL" id="ACL54742.1"/>
    </source>
</evidence>
<dbReference type="PANTHER" id="PTHR11078">
    <property type="entry name" value="N UTILIZATION SUBSTANCE PROTEIN B-RELATED"/>
    <property type="match status" value="1"/>
</dbReference>
<evidence type="ECO:0000256" key="1">
    <source>
        <dbReference type="SAM" id="MobiDB-lite"/>
    </source>
</evidence>
<dbReference type="HOGENOM" id="CLU_954315_0_0_1"/>
<accession>B8A3J3</accession>
<feature type="transmembrane region" description="Helical" evidence="2">
    <location>
        <begin position="212"/>
        <end position="235"/>
    </location>
</feature>
<dbReference type="AlphaFoldDB" id="B8A3J3"/>
<feature type="transmembrane region" description="Helical" evidence="2">
    <location>
        <begin position="271"/>
        <end position="291"/>
    </location>
</feature>
<feature type="transmembrane region" description="Helical" evidence="2">
    <location>
        <begin position="241"/>
        <end position="259"/>
    </location>
</feature>
<protein>
    <submittedName>
        <fullName evidence="3">Uncharacterized protein</fullName>
    </submittedName>
</protein>
<dbReference type="EMBL" id="BT056135">
    <property type="protein sequence ID" value="ACL54742.1"/>
    <property type="molecule type" value="mRNA"/>
</dbReference>
<dbReference type="ExpressionAtlas" id="B8A3J3">
    <property type="expression patterns" value="baseline and differential"/>
</dbReference>
<reference evidence="3" key="1">
    <citation type="journal article" date="2009" name="PLoS Genet.">
        <title>Sequencing, mapping, and analysis of 27,455 maize full-length cDNAs.</title>
        <authorList>
            <person name="Soderlund C."/>
            <person name="Descour A."/>
            <person name="Kudrna D."/>
            <person name="Bomhoff M."/>
            <person name="Boyd L."/>
            <person name="Currie J."/>
            <person name="Angelova A."/>
            <person name="Collura K."/>
            <person name="Wissotski M."/>
            <person name="Ashley E."/>
            <person name="Morrow D."/>
            <person name="Fernandes J."/>
            <person name="Walbot V."/>
            <person name="Yu Y."/>
        </authorList>
    </citation>
    <scope>NUCLEOTIDE SEQUENCE</scope>
    <source>
        <strain evidence="3">B73</strain>
    </source>
</reference>
<organism evidence="3">
    <name type="scientific">Zea mays</name>
    <name type="common">Maize</name>
    <dbReference type="NCBI Taxonomy" id="4577"/>
    <lineage>
        <taxon>Eukaryota</taxon>
        <taxon>Viridiplantae</taxon>
        <taxon>Streptophyta</taxon>
        <taxon>Embryophyta</taxon>
        <taxon>Tracheophyta</taxon>
        <taxon>Spermatophyta</taxon>
        <taxon>Magnoliopsida</taxon>
        <taxon>Liliopsida</taxon>
        <taxon>Poales</taxon>
        <taxon>Poaceae</taxon>
        <taxon>PACMAD clade</taxon>
        <taxon>Panicoideae</taxon>
        <taxon>Andropogonodae</taxon>
        <taxon>Andropogoneae</taxon>
        <taxon>Tripsacinae</taxon>
        <taxon>Zea</taxon>
    </lineage>
</organism>